<evidence type="ECO:0000313" key="2">
    <source>
        <dbReference type="EMBL" id="SHK88232.1"/>
    </source>
</evidence>
<sequence length="174" mass="18878">MGRTKLTCTSCIVLVVGLMVSPISCFAQNAIMHAKFGYDGIADCEKPLVRDFAVRVEGVGTLNADRRASLDVTGIALGIAVKQEHYATTLGSKPVEAEYGSASLRVAGRRHLQAIRYYPNNSVIADLYVTGKTCVLKISHRLNPGKRQYTFSNPLGGLAYCARPRTVRTSCEPI</sequence>
<proteinExistence type="predicted"/>
<keyword evidence="1" id="KW-0732">Signal</keyword>
<name>A0A1M6W374_9BRAD</name>
<organism evidence="2 3">
    <name type="scientific">Bradyrhizobium lablabi</name>
    <dbReference type="NCBI Taxonomy" id="722472"/>
    <lineage>
        <taxon>Bacteria</taxon>
        <taxon>Pseudomonadati</taxon>
        <taxon>Pseudomonadota</taxon>
        <taxon>Alphaproteobacteria</taxon>
        <taxon>Hyphomicrobiales</taxon>
        <taxon>Nitrobacteraceae</taxon>
        <taxon>Bradyrhizobium</taxon>
    </lineage>
</organism>
<gene>
    <name evidence="2" type="ORF">SAMN05444159_4437</name>
</gene>
<dbReference type="AlphaFoldDB" id="A0A1M6W374"/>
<accession>A0A1M6W374</accession>
<dbReference type="EMBL" id="LT670844">
    <property type="protein sequence ID" value="SHK88232.1"/>
    <property type="molecule type" value="Genomic_DNA"/>
</dbReference>
<feature type="signal peptide" evidence="1">
    <location>
        <begin position="1"/>
        <end position="27"/>
    </location>
</feature>
<protein>
    <submittedName>
        <fullName evidence="2">Uncharacterized protein</fullName>
    </submittedName>
</protein>
<evidence type="ECO:0000256" key="1">
    <source>
        <dbReference type="SAM" id="SignalP"/>
    </source>
</evidence>
<reference evidence="2 3" key="1">
    <citation type="submission" date="2016-11" db="EMBL/GenBank/DDBJ databases">
        <authorList>
            <person name="Jaros S."/>
            <person name="Januszkiewicz K."/>
            <person name="Wedrychowicz H."/>
        </authorList>
    </citation>
    <scope>NUCLEOTIDE SEQUENCE [LARGE SCALE GENOMIC DNA]</scope>
    <source>
        <strain evidence="2 3">GAS499</strain>
    </source>
</reference>
<feature type="chain" id="PRO_5012364571" evidence="1">
    <location>
        <begin position="28"/>
        <end position="174"/>
    </location>
</feature>
<evidence type="ECO:0000313" key="3">
    <source>
        <dbReference type="Proteomes" id="UP000189935"/>
    </source>
</evidence>
<dbReference type="Proteomes" id="UP000189935">
    <property type="component" value="Chromosome I"/>
</dbReference>